<sequence length="465" mass="51719">MVQLALFLSLATLAVTSPLALENRLIATRSDKPSDNVADYCTWDLSTVKGAEEAWRQTDARILLDSFVSYRNKGPDNWLKNFEKFIFDAEDGGGRTKADDCAVIATGAQCQPGHGFTCAEHFKNVNSTEAVGLWPKVAYWIFTAAQQVHVKISRIDHEIQREGLITGLRIEQMLEDFGAEAANDSTDVLGWLSAAFGLVGTFAAPIPIVGTGSSMLSAIFGLIPNPQGGEKSIESKDISSALADLLELSSNHLKTMLRLAMGAAQEGEDYNMLPGSEASDTLSTPIANFFASGWWLIENDEGPIEDMVREMRANIRRKVATNILKSKDVYLVANLNVESPENCVKVGRHWLYHDNKPRCFHLVQCVQLPFDKLPRCGDLKADFHDVKLRRHELGNRIPWYNSMLDCARKGNVNKELDLSRTTDDGSPTCFFNLPVYYADFGEKKECGQGDGFKHWSCDLTYLFPY</sequence>
<evidence type="ECO:0000313" key="1">
    <source>
        <dbReference type="EMBL" id="KAL0932866.1"/>
    </source>
</evidence>
<evidence type="ECO:0000313" key="2">
    <source>
        <dbReference type="Proteomes" id="UP000805649"/>
    </source>
</evidence>
<comment type="caution">
    <text evidence="1">The sequence shown here is derived from an EMBL/GenBank/DDBJ whole genome shotgun (WGS) entry which is preliminary data.</text>
</comment>
<name>A0ACC3YLU5_COLTU</name>
<reference evidence="1 2" key="1">
    <citation type="journal article" date="2020" name="Phytopathology">
        <title>Genome Sequence Resources of Colletotrichum truncatum, C. plurivorum, C. musicola, and C. sojae: Four Species Pathogenic to Soybean (Glycine max).</title>
        <authorList>
            <person name="Rogerio F."/>
            <person name="Boufleur T.R."/>
            <person name="Ciampi-Guillardi M."/>
            <person name="Sukno S.A."/>
            <person name="Thon M.R."/>
            <person name="Massola Junior N.S."/>
            <person name="Baroncelli R."/>
        </authorList>
    </citation>
    <scope>NUCLEOTIDE SEQUENCE [LARGE SCALE GENOMIC DNA]</scope>
    <source>
        <strain evidence="1 2">CMES1059</strain>
    </source>
</reference>
<protein>
    <submittedName>
        <fullName evidence="1">Uncharacterized protein</fullName>
    </submittedName>
</protein>
<dbReference type="EMBL" id="VUJX02000008">
    <property type="protein sequence ID" value="KAL0932866.1"/>
    <property type="molecule type" value="Genomic_DNA"/>
</dbReference>
<accession>A0ACC3YLU5</accession>
<organism evidence="1 2">
    <name type="scientific">Colletotrichum truncatum</name>
    <name type="common">Anthracnose fungus</name>
    <name type="synonym">Colletotrichum capsici</name>
    <dbReference type="NCBI Taxonomy" id="5467"/>
    <lineage>
        <taxon>Eukaryota</taxon>
        <taxon>Fungi</taxon>
        <taxon>Dikarya</taxon>
        <taxon>Ascomycota</taxon>
        <taxon>Pezizomycotina</taxon>
        <taxon>Sordariomycetes</taxon>
        <taxon>Hypocreomycetidae</taxon>
        <taxon>Glomerellales</taxon>
        <taxon>Glomerellaceae</taxon>
        <taxon>Colletotrichum</taxon>
        <taxon>Colletotrichum truncatum species complex</taxon>
    </lineage>
</organism>
<proteinExistence type="predicted"/>
<keyword evidence="2" id="KW-1185">Reference proteome</keyword>
<gene>
    <name evidence="1" type="ORF">CTRU02_211829</name>
</gene>
<dbReference type="Proteomes" id="UP000805649">
    <property type="component" value="Unassembled WGS sequence"/>
</dbReference>